<gene>
    <name evidence="4" type="ORF">PSDVSF_12180</name>
</gene>
<dbReference type="PANTHER" id="PTHR43179:SF12">
    <property type="entry name" value="GALACTOFURANOSYLTRANSFERASE GLFT2"/>
    <property type="match status" value="1"/>
</dbReference>
<evidence type="ECO:0000256" key="2">
    <source>
        <dbReference type="ARBA" id="ARBA00022676"/>
    </source>
</evidence>
<organism evidence="4 5">
    <name type="scientific">Pseudodesulfovibrio sediminis</name>
    <dbReference type="NCBI Taxonomy" id="2810563"/>
    <lineage>
        <taxon>Bacteria</taxon>
        <taxon>Pseudomonadati</taxon>
        <taxon>Thermodesulfobacteriota</taxon>
        <taxon>Desulfovibrionia</taxon>
        <taxon>Desulfovibrionales</taxon>
        <taxon>Desulfovibrionaceae</taxon>
    </lineage>
</organism>
<dbReference type="Gene3D" id="3.90.550.10">
    <property type="entry name" value="Spore Coat Polysaccharide Biosynthesis Protein SpsA, Chain A"/>
    <property type="match status" value="1"/>
</dbReference>
<keyword evidence="2" id="KW-0328">Glycosyltransferase</keyword>
<dbReference type="Proteomes" id="UP001053296">
    <property type="component" value="Chromosome"/>
</dbReference>
<evidence type="ECO:0000313" key="5">
    <source>
        <dbReference type="Proteomes" id="UP001053296"/>
    </source>
</evidence>
<keyword evidence="5" id="KW-1185">Reference proteome</keyword>
<dbReference type="EMBL" id="AP024485">
    <property type="protein sequence ID" value="BCS87976.1"/>
    <property type="molecule type" value="Genomic_DNA"/>
</dbReference>
<proteinExistence type="inferred from homology"/>
<dbReference type="PANTHER" id="PTHR43179">
    <property type="entry name" value="RHAMNOSYLTRANSFERASE WBBL"/>
    <property type="match status" value="1"/>
</dbReference>
<sequence length="247" mass="28013">MVMVLSDRNRGFSGGNNLCLRPALETNHYDYFLLANSDIEFTEESLGILMNDAASDSSKGIWGCSIVYGDTPQKVQCAGGWKYNPLLTTVKPVLEGTEVTRLVDAPPQQMDYVYGACMLVRSEVFLTCGVLNEDLFLYYEEIDLCLRARQKGFDLGWSRGAIVRHAHAYTTQKLKQSLREYHEMWGVLTITGKHYPYLLPWVLLIRCTAKTVLLAGRGRFGLIPWIYRASADYLWGCTEKDTERVNT</sequence>
<evidence type="ECO:0000256" key="1">
    <source>
        <dbReference type="ARBA" id="ARBA00006739"/>
    </source>
</evidence>
<evidence type="ECO:0000256" key="3">
    <source>
        <dbReference type="ARBA" id="ARBA00022679"/>
    </source>
</evidence>
<evidence type="ECO:0000313" key="4">
    <source>
        <dbReference type="EMBL" id="BCS87976.1"/>
    </source>
</evidence>
<name>A0ABN6ENV5_9BACT</name>
<dbReference type="InterPro" id="IPR029044">
    <property type="entry name" value="Nucleotide-diphossugar_trans"/>
</dbReference>
<comment type="similarity">
    <text evidence="1">Belongs to the glycosyltransferase 2 family.</text>
</comment>
<protein>
    <recommendedName>
        <fullName evidence="6">Glycosyltransferase 2-like domain-containing protein</fullName>
    </recommendedName>
</protein>
<keyword evidence="3" id="KW-0808">Transferase</keyword>
<dbReference type="SUPFAM" id="SSF53448">
    <property type="entry name" value="Nucleotide-diphospho-sugar transferases"/>
    <property type="match status" value="1"/>
</dbReference>
<evidence type="ECO:0008006" key="6">
    <source>
        <dbReference type="Google" id="ProtNLM"/>
    </source>
</evidence>
<accession>A0ABN6ENV5</accession>
<reference evidence="4" key="1">
    <citation type="journal article" date="2022" name="Arch. Microbiol.">
        <title>Pseudodesulfovibrio sediminis sp. nov., a mesophilic and neutrophilic sulfate-reducing bacterium isolated from sediment of a brackish lake.</title>
        <authorList>
            <person name="Takahashi A."/>
            <person name="Kojima H."/>
            <person name="Watanabe M."/>
            <person name="Fukui M."/>
        </authorList>
    </citation>
    <scope>NUCLEOTIDE SEQUENCE</scope>
    <source>
        <strain evidence="4">SF6</strain>
    </source>
</reference>